<accession>A0A1Z5KJF9</accession>
<name>A0A1Z5KJF9_FISSO</name>
<sequence length="984" mass="113733">MRNNIRYSQYWDVKCPPVKRHIIVGHFVPTLRGALGIHRPKRLVIEIEGDSSSADLSLHDEDKVTIRVLRPKRDRGKQWTSPFSSRENGDDDDYSSLGQVSVEEEEEESQYEGWMQYRHYTLEEIDKESSPNDTTWVASMGRTSTREVREFHFESAKEATAFKKILETLRSQVKERSEAYLEAFRISQIKDHSIALKTVDAEKDGDQLQILVEIVSATDLPIADHKTSDPYTICYLGKEEIHRTLPIFRSLNPIWTVHTGSLFLLQTSAEALFATSGLTFLVKDYDSVTKNDPLGQIVVSAPKILEFADLQPSERLEFPLTLLGQHRKSSTYLHPVLYLRFRHASKEDLSFLSRLQNMRRRKGIGIYANNVFARPRIKIANPLQRESRIEQGQRVYRVKPYPDPERPEDTKWLSAKALDEETLKPSYNWIEAGSGRLGKIYLEILRCTDLPNMDIGSKTDAFCSIIFEDCIVNTDVINDELSPRWPPWSQRAFCFRMAHGSSQILIGVFDHEIDKGATPIGRVSVDVTNLHPNTEYVLVFDLYKSILDNVRREVGKVTIRLKMEYDSFKDVVFGSLQIPSLNYINLAKKADFRCAHFVCYGEENLQRMDMEAIYSYKAEIEEYLSVFNQVGRAAITLFLWRGHVNFPGTAIKLPIHSMIAYIVASSLIENWNRLPAVFFFSITWFLLATNEHRYRHPSPWHQPMSFTDMWHALLFGDMVRPAMISEHENESAVRRYKQALLKRQEKEREASERAQARAEEIANLTSGEGMEDEMMETKLGKLTINPLAPLLLRVQDILGLVCKCLRIIRSIIMWDECYIAFALANVCLALSLILLFIPWNIILRWSLRLVVHSLMGPWMKLVDVFYWQKLDSQCDDNVAKQLQIAAREKMESLNIAKKAFMMKMEDFSKTKAIKRYMFGKFVTRVPQFKEYRYKDNPLPESTAMPFDMKLVSNMIRARQHGQALSGHMIPLWSGAKEYEHEEGE</sequence>
<dbReference type="EMBL" id="BDSP01000242">
    <property type="protein sequence ID" value="GAX26386.1"/>
    <property type="molecule type" value="Genomic_DNA"/>
</dbReference>
<dbReference type="PANTHER" id="PTHR45911:SF4">
    <property type="entry name" value="MULTIPLE C2 AND TRANSMEMBRANE DOMAIN-CONTAINING PROTEIN"/>
    <property type="match status" value="1"/>
</dbReference>
<keyword evidence="5" id="KW-0812">Transmembrane</keyword>
<evidence type="ECO:0000256" key="5">
    <source>
        <dbReference type="SAM" id="Phobius"/>
    </source>
</evidence>
<feature type="transmembrane region" description="Helical" evidence="5">
    <location>
        <begin position="818"/>
        <end position="839"/>
    </location>
</feature>
<gene>
    <name evidence="7" type="ORF">FisN_2Hh194</name>
</gene>
<dbReference type="InterPro" id="IPR000008">
    <property type="entry name" value="C2_dom"/>
</dbReference>
<dbReference type="AlphaFoldDB" id="A0A1Z5KJF9"/>
<keyword evidence="3" id="KW-0175">Coiled coil</keyword>
<feature type="domain" description="C2" evidence="6">
    <location>
        <begin position="417"/>
        <end position="540"/>
    </location>
</feature>
<keyword evidence="2" id="KW-0106">Calcium</keyword>
<evidence type="ECO:0000256" key="1">
    <source>
        <dbReference type="ARBA" id="ARBA00022723"/>
    </source>
</evidence>
<dbReference type="SUPFAM" id="SSF49562">
    <property type="entry name" value="C2 domain (Calcium/lipid-binding domain, CaLB)"/>
    <property type="match status" value="2"/>
</dbReference>
<dbReference type="GO" id="GO:0005509">
    <property type="term" value="F:calcium ion binding"/>
    <property type="evidence" value="ECO:0007669"/>
    <property type="project" value="TreeGrafter"/>
</dbReference>
<dbReference type="OrthoDB" id="270970at2759"/>
<evidence type="ECO:0000313" key="8">
    <source>
        <dbReference type="Proteomes" id="UP000198406"/>
    </source>
</evidence>
<feature type="coiled-coil region" evidence="3">
    <location>
        <begin position="729"/>
        <end position="761"/>
    </location>
</feature>
<evidence type="ECO:0000256" key="4">
    <source>
        <dbReference type="SAM" id="MobiDB-lite"/>
    </source>
</evidence>
<protein>
    <recommendedName>
        <fullName evidence="6">C2 domain-containing protein</fullName>
    </recommendedName>
</protein>
<keyword evidence="1" id="KW-0479">Metal-binding</keyword>
<dbReference type="SMART" id="SM00239">
    <property type="entry name" value="C2"/>
    <property type="match status" value="2"/>
</dbReference>
<feature type="region of interest" description="Disordered" evidence="4">
    <location>
        <begin position="76"/>
        <end position="108"/>
    </location>
</feature>
<evidence type="ECO:0000313" key="7">
    <source>
        <dbReference type="EMBL" id="GAX26386.1"/>
    </source>
</evidence>
<evidence type="ECO:0000256" key="3">
    <source>
        <dbReference type="SAM" id="Coils"/>
    </source>
</evidence>
<dbReference type="InParanoid" id="A0A1Z5KJF9"/>
<dbReference type="PROSITE" id="PS50004">
    <property type="entry name" value="C2"/>
    <property type="match status" value="2"/>
</dbReference>
<dbReference type="Proteomes" id="UP000198406">
    <property type="component" value="Unassembled WGS sequence"/>
</dbReference>
<dbReference type="PANTHER" id="PTHR45911">
    <property type="entry name" value="C2 DOMAIN-CONTAINING PROTEIN"/>
    <property type="match status" value="1"/>
</dbReference>
<dbReference type="Pfam" id="PF00168">
    <property type="entry name" value="C2"/>
    <property type="match status" value="2"/>
</dbReference>
<proteinExistence type="predicted"/>
<keyword evidence="8" id="KW-1185">Reference proteome</keyword>
<keyword evidence="5" id="KW-0472">Membrane</keyword>
<feature type="domain" description="C2" evidence="6">
    <location>
        <begin position="191"/>
        <end position="320"/>
    </location>
</feature>
<dbReference type="Gene3D" id="2.60.40.150">
    <property type="entry name" value="C2 domain"/>
    <property type="match status" value="2"/>
</dbReference>
<dbReference type="InterPro" id="IPR035892">
    <property type="entry name" value="C2_domain_sf"/>
</dbReference>
<evidence type="ECO:0000256" key="2">
    <source>
        <dbReference type="ARBA" id="ARBA00022837"/>
    </source>
</evidence>
<evidence type="ECO:0000259" key="6">
    <source>
        <dbReference type="PROSITE" id="PS50004"/>
    </source>
</evidence>
<dbReference type="GO" id="GO:0016020">
    <property type="term" value="C:membrane"/>
    <property type="evidence" value="ECO:0007669"/>
    <property type="project" value="TreeGrafter"/>
</dbReference>
<reference evidence="7 8" key="1">
    <citation type="journal article" date="2015" name="Plant Cell">
        <title>Oil accumulation by the oleaginous diatom Fistulifera solaris as revealed by the genome and transcriptome.</title>
        <authorList>
            <person name="Tanaka T."/>
            <person name="Maeda Y."/>
            <person name="Veluchamy A."/>
            <person name="Tanaka M."/>
            <person name="Abida H."/>
            <person name="Marechal E."/>
            <person name="Bowler C."/>
            <person name="Muto M."/>
            <person name="Sunaga Y."/>
            <person name="Tanaka M."/>
            <person name="Yoshino T."/>
            <person name="Taniguchi T."/>
            <person name="Fukuda Y."/>
            <person name="Nemoto M."/>
            <person name="Matsumoto M."/>
            <person name="Wong P.S."/>
            <person name="Aburatani S."/>
            <person name="Fujibuchi W."/>
        </authorList>
    </citation>
    <scope>NUCLEOTIDE SEQUENCE [LARGE SCALE GENOMIC DNA]</scope>
    <source>
        <strain evidence="7 8">JPCC DA0580</strain>
    </source>
</reference>
<dbReference type="CDD" id="cd00030">
    <property type="entry name" value="C2"/>
    <property type="match status" value="2"/>
</dbReference>
<keyword evidence="5" id="KW-1133">Transmembrane helix</keyword>
<comment type="caution">
    <text evidence="7">The sequence shown here is derived from an EMBL/GenBank/DDBJ whole genome shotgun (WGS) entry which is preliminary data.</text>
</comment>
<organism evidence="7 8">
    <name type="scientific">Fistulifera solaris</name>
    <name type="common">Oleaginous diatom</name>
    <dbReference type="NCBI Taxonomy" id="1519565"/>
    <lineage>
        <taxon>Eukaryota</taxon>
        <taxon>Sar</taxon>
        <taxon>Stramenopiles</taxon>
        <taxon>Ochrophyta</taxon>
        <taxon>Bacillariophyta</taxon>
        <taxon>Bacillariophyceae</taxon>
        <taxon>Bacillariophycidae</taxon>
        <taxon>Naviculales</taxon>
        <taxon>Naviculaceae</taxon>
        <taxon>Fistulifera</taxon>
    </lineage>
</organism>